<accession>A0A0F9STX0</accession>
<dbReference type="AlphaFoldDB" id="A0A0F9STX0"/>
<comment type="caution">
    <text evidence="1">The sequence shown here is derived from an EMBL/GenBank/DDBJ whole genome shotgun (WGS) entry which is preliminary data.</text>
</comment>
<proteinExistence type="predicted"/>
<reference evidence="1" key="1">
    <citation type="journal article" date="2015" name="Nature">
        <title>Complex archaea that bridge the gap between prokaryotes and eukaryotes.</title>
        <authorList>
            <person name="Spang A."/>
            <person name="Saw J.H."/>
            <person name="Jorgensen S.L."/>
            <person name="Zaremba-Niedzwiedzka K."/>
            <person name="Martijn J."/>
            <person name="Lind A.E."/>
            <person name="van Eijk R."/>
            <person name="Schleper C."/>
            <person name="Guy L."/>
            <person name="Ettema T.J."/>
        </authorList>
    </citation>
    <scope>NUCLEOTIDE SEQUENCE</scope>
</reference>
<name>A0A0F9STX0_9ZZZZ</name>
<organism evidence="1">
    <name type="scientific">marine sediment metagenome</name>
    <dbReference type="NCBI Taxonomy" id="412755"/>
    <lineage>
        <taxon>unclassified sequences</taxon>
        <taxon>metagenomes</taxon>
        <taxon>ecological metagenomes</taxon>
    </lineage>
</organism>
<evidence type="ECO:0000313" key="1">
    <source>
        <dbReference type="EMBL" id="KKN66082.1"/>
    </source>
</evidence>
<sequence>MFSPCFGSFTMKVEIHEISLEIEVPEITEISLDFETEIIEVPLDIEALIQ</sequence>
<dbReference type="EMBL" id="LAZR01000511">
    <property type="protein sequence ID" value="KKN66082.1"/>
    <property type="molecule type" value="Genomic_DNA"/>
</dbReference>
<protein>
    <submittedName>
        <fullName evidence="1">Uncharacterized protein</fullName>
    </submittedName>
</protein>
<gene>
    <name evidence="1" type="ORF">LCGC14_0475600</name>
</gene>